<evidence type="ECO:0000313" key="3">
    <source>
        <dbReference type="Proteomes" id="UP000605986"/>
    </source>
</evidence>
<dbReference type="OrthoDB" id="5090580at2759"/>
<evidence type="ECO:0000313" key="2">
    <source>
        <dbReference type="EMBL" id="KAF4440373.1"/>
    </source>
</evidence>
<evidence type="ECO:0000256" key="1">
    <source>
        <dbReference type="SAM" id="MobiDB-lite"/>
    </source>
</evidence>
<dbReference type="EMBL" id="JAADJG010000661">
    <property type="protein sequence ID" value="KAF4440373.1"/>
    <property type="molecule type" value="Genomic_DNA"/>
</dbReference>
<comment type="caution">
    <text evidence="2">The sequence shown here is derived from an EMBL/GenBank/DDBJ whole genome shotgun (WGS) entry which is preliminary data.</text>
</comment>
<protein>
    <submittedName>
        <fullName evidence="2">Uncharacterized protein</fullName>
    </submittedName>
</protein>
<name>A0A8H4NPG2_9HYPO</name>
<dbReference type="Proteomes" id="UP000605986">
    <property type="component" value="Unassembled WGS sequence"/>
</dbReference>
<reference evidence="2" key="1">
    <citation type="submission" date="2020-01" db="EMBL/GenBank/DDBJ databases">
        <title>Identification and distribution of gene clusters putatively required for synthesis of sphingolipid metabolism inhibitors in phylogenetically diverse species of the filamentous fungus Fusarium.</title>
        <authorList>
            <person name="Kim H.-S."/>
            <person name="Busman M."/>
            <person name="Brown D.W."/>
            <person name="Divon H."/>
            <person name="Uhlig S."/>
            <person name="Proctor R.H."/>
        </authorList>
    </citation>
    <scope>NUCLEOTIDE SEQUENCE</scope>
    <source>
        <strain evidence="2">NRRL 53441</strain>
    </source>
</reference>
<accession>A0A8H4NPG2</accession>
<keyword evidence="3" id="KW-1185">Reference proteome</keyword>
<sequence length="210" mass="23503">MSAPEDQGSQQQDSPIDPSIMQDGPDRFWPQQTLELKPIGMFDSVGRLVGFRFQNPYGTDRDVMAPSDIFHGAIIYQGSKNGVRKTMETATILGQSNSYTCVMFRVSSARFMSASLPRGYRRAELRLRITEMSEEEDRSYPGGPPKPSPEDEIMAIVWPLNEKVMLEAQPPGWSIQEKSLVVEQVVQGGPWSERTLAVALNSWYPAMGDI</sequence>
<feature type="region of interest" description="Disordered" evidence="1">
    <location>
        <begin position="132"/>
        <end position="151"/>
    </location>
</feature>
<proteinExistence type="predicted"/>
<organism evidence="2 3">
    <name type="scientific">Fusarium austroafricanum</name>
    <dbReference type="NCBI Taxonomy" id="2364996"/>
    <lineage>
        <taxon>Eukaryota</taxon>
        <taxon>Fungi</taxon>
        <taxon>Dikarya</taxon>
        <taxon>Ascomycota</taxon>
        <taxon>Pezizomycotina</taxon>
        <taxon>Sordariomycetes</taxon>
        <taxon>Hypocreomycetidae</taxon>
        <taxon>Hypocreales</taxon>
        <taxon>Nectriaceae</taxon>
        <taxon>Fusarium</taxon>
        <taxon>Fusarium concolor species complex</taxon>
    </lineage>
</organism>
<feature type="region of interest" description="Disordered" evidence="1">
    <location>
        <begin position="1"/>
        <end position="25"/>
    </location>
</feature>
<gene>
    <name evidence="2" type="ORF">F53441_12321</name>
</gene>
<dbReference type="AlphaFoldDB" id="A0A8H4NPG2"/>